<feature type="domain" description="Rhodanese" evidence="1">
    <location>
        <begin position="40"/>
        <end position="131"/>
    </location>
</feature>
<accession>A0A917MCY3</accession>
<dbReference type="InterPro" id="IPR001763">
    <property type="entry name" value="Rhodanese-like_dom"/>
</dbReference>
<evidence type="ECO:0000259" key="1">
    <source>
        <dbReference type="PROSITE" id="PS50206"/>
    </source>
</evidence>
<dbReference type="EMBL" id="BMJW01000001">
    <property type="protein sequence ID" value="GGG95109.1"/>
    <property type="molecule type" value="Genomic_DNA"/>
</dbReference>
<dbReference type="Gene3D" id="3.40.250.10">
    <property type="entry name" value="Rhodanese-like domain"/>
    <property type="match status" value="1"/>
</dbReference>
<proteinExistence type="predicted"/>
<name>A0A917MCY3_9FLAO</name>
<dbReference type="PROSITE" id="PS50206">
    <property type="entry name" value="RHODANESE_3"/>
    <property type="match status" value="1"/>
</dbReference>
<reference evidence="2" key="2">
    <citation type="submission" date="2020-09" db="EMBL/GenBank/DDBJ databases">
        <authorList>
            <person name="Sun Q."/>
            <person name="Zhou Y."/>
        </authorList>
    </citation>
    <scope>NUCLEOTIDE SEQUENCE</scope>
    <source>
        <strain evidence="2">CGMCC 1.15763</strain>
    </source>
</reference>
<dbReference type="SMART" id="SM00450">
    <property type="entry name" value="RHOD"/>
    <property type="match status" value="1"/>
</dbReference>
<protein>
    <recommendedName>
        <fullName evidence="1">Rhodanese domain-containing protein</fullName>
    </recommendedName>
</protein>
<dbReference type="PROSITE" id="PS51257">
    <property type="entry name" value="PROKAR_LIPOPROTEIN"/>
    <property type="match status" value="1"/>
</dbReference>
<dbReference type="Pfam" id="PF00581">
    <property type="entry name" value="Rhodanese"/>
    <property type="match status" value="1"/>
</dbReference>
<dbReference type="AlphaFoldDB" id="A0A917MCY3"/>
<dbReference type="InterPro" id="IPR050229">
    <property type="entry name" value="GlpE_sulfurtransferase"/>
</dbReference>
<dbReference type="PANTHER" id="PTHR43031:SF18">
    <property type="entry name" value="RHODANESE-RELATED SULFURTRANSFERASES"/>
    <property type="match status" value="1"/>
</dbReference>
<gene>
    <name evidence="2" type="ORF">GCM10011416_10710</name>
</gene>
<reference evidence="2" key="1">
    <citation type="journal article" date="2014" name="Int. J. Syst. Evol. Microbiol.">
        <title>Complete genome sequence of Corynebacterium casei LMG S-19264T (=DSM 44701T), isolated from a smear-ripened cheese.</title>
        <authorList>
            <consortium name="US DOE Joint Genome Institute (JGI-PGF)"/>
            <person name="Walter F."/>
            <person name="Albersmeier A."/>
            <person name="Kalinowski J."/>
            <person name="Ruckert C."/>
        </authorList>
    </citation>
    <scope>NUCLEOTIDE SEQUENCE</scope>
    <source>
        <strain evidence="2">CGMCC 1.15763</strain>
    </source>
</reference>
<dbReference type="Proteomes" id="UP000633278">
    <property type="component" value="Unassembled WGS sequence"/>
</dbReference>
<dbReference type="InterPro" id="IPR036873">
    <property type="entry name" value="Rhodanese-like_dom_sf"/>
</dbReference>
<comment type="caution">
    <text evidence="2">The sequence shown here is derived from an EMBL/GenBank/DDBJ whole genome shotgun (WGS) entry which is preliminary data.</text>
</comment>
<keyword evidence="3" id="KW-1185">Reference proteome</keyword>
<dbReference type="RefSeq" id="WP_188598240.1">
    <property type="nucleotide sequence ID" value="NZ_BMJW01000001.1"/>
</dbReference>
<dbReference type="CDD" id="cd00158">
    <property type="entry name" value="RHOD"/>
    <property type="match status" value="1"/>
</dbReference>
<dbReference type="SUPFAM" id="SSF52821">
    <property type="entry name" value="Rhodanese/Cell cycle control phosphatase"/>
    <property type="match status" value="1"/>
</dbReference>
<dbReference type="PANTHER" id="PTHR43031">
    <property type="entry name" value="FAD-DEPENDENT OXIDOREDUCTASE"/>
    <property type="match status" value="1"/>
</dbReference>
<evidence type="ECO:0000313" key="2">
    <source>
        <dbReference type="EMBL" id="GGG95109.1"/>
    </source>
</evidence>
<sequence length="131" mass="14759">MKNYIVLSLLFVFVSCTSQEKKPIQVVQNVSVEEFNKMIAQKGTQLVDVRTPTEFKAGHLEKAKLINIFDKDFEEQSLKVLDKSKPVYVYCRSGGRSANAAEIYKKAGFTKVYNLVGGYGAWSAKKLKTIK</sequence>
<evidence type="ECO:0000313" key="3">
    <source>
        <dbReference type="Proteomes" id="UP000633278"/>
    </source>
</evidence>
<organism evidence="2 3">
    <name type="scientific">Polaribacter pacificus</name>
    <dbReference type="NCBI Taxonomy" id="1775173"/>
    <lineage>
        <taxon>Bacteria</taxon>
        <taxon>Pseudomonadati</taxon>
        <taxon>Bacteroidota</taxon>
        <taxon>Flavobacteriia</taxon>
        <taxon>Flavobacteriales</taxon>
        <taxon>Flavobacteriaceae</taxon>
    </lineage>
</organism>